<dbReference type="SUPFAM" id="SSF50985">
    <property type="entry name" value="RCC1/BLIP-II"/>
    <property type="match status" value="1"/>
</dbReference>
<reference evidence="4 5" key="1">
    <citation type="submission" date="2022-03" db="EMBL/GenBank/DDBJ databases">
        <authorList>
            <person name="Macdonald S."/>
            <person name="Ahmed S."/>
            <person name="Newling K."/>
        </authorList>
    </citation>
    <scope>NUCLEOTIDE SEQUENCE [LARGE SCALE GENOMIC DNA]</scope>
</reference>
<name>A0ABC8JEY3_ERUVS</name>
<dbReference type="InterPro" id="IPR009091">
    <property type="entry name" value="RCC1/BLIP-II"/>
</dbReference>
<dbReference type="Gene3D" id="2.130.10.30">
    <property type="entry name" value="Regulator of chromosome condensation 1/beta-lactamase-inhibitor protein II"/>
    <property type="match status" value="1"/>
</dbReference>
<feature type="transmembrane region" description="Helical" evidence="3">
    <location>
        <begin position="109"/>
        <end position="130"/>
    </location>
</feature>
<dbReference type="PANTHER" id="PTHR22872">
    <property type="entry name" value="BTK-BINDING PROTEIN-RELATED"/>
    <property type="match status" value="1"/>
</dbReference>
<dbReference type="Proteomes" id="UP001642260">
    <property type="component" value="Unassembled WGS sequence"/>
</dbReference>
<evidence type="ECO:0000313" key="4">
    <source>
        <dbReference type="EMBL" id="CAH8319801.1"/>
    </source>
</evidence>
<sequence length="140" mass="15513">MEDKTTPSPISEDLSRKITYLAAGEAHTIALTGDGCVYSWGRGMFGRIGTGGETDELVPARVEFDSSDRTAARIVGIASGAYHSLAVSDDGSVWCWGYNICILLSHSGYYFLIATYMLLCSLLYIMHWILDWVNGWPTWF</sequence>
<keyword evidence="3" id="KW-0472">Membrane</keyword>
<accession>A0ABC8JEY3</accession>
<evidence type="ECO:0000256" key="3">
    <source>
        <dbReference type="SAM" id="Phobius"/>
    </source>
</evidence>
<evidence type="ECO:0000256" key="1">
    <source>
        <dbReference type="ARBA" id="ARBA00022737"/>
    </source>
</evidence>
<dbReference type="PROSITE" id="PS00626">
    <property type="entry name" value="RCC1_2"/>
    <property type="match status" value="1"/>
</dbReference>
<dbReference type="InterPro" id="IPR051625">
    <property type="entry name" value="Signaling_Regulatory_Domain"/>
</dbReference>
<dbReference type="InterPro" id="IPR000408">
    <property type="entry name" value="Reg_chr_condens"/>
</dbReference>
<dbReference type="EMBL" id="CAKOAT010089599">
    <property type="protein sequence ID" value="CAH8319801.1"/>
    <property type="molecule type" value="Genomic_DNA"/>
</dbReference>
<comment type="caution">
    <text evidence="4">The sequence shown here is derived from an EMBL/GenBank/DDBJ whole genome shotgun (WGS) entry which is preliminary data.</text>
</comment>
<dbReference type="Pfam" id="PF00415">
    <property type="entry name" value="RCC1"/>
    <property type="match status" value="1"/>
</dbReference>
<dbReference type="PROSITE" id="PS50012">
    <property type="entry name" value="RCC1_3"/>
    <property type="match status" value="1"/>
</dbReference>
<protein>
    <submittedName>
        <fullName evidence="4">Uncharacterized protein</fullName>
    </submittedName>
</protein>
<feature type="repeat" description="RCC1" evidence="2">
    <location>
        <begin position="35"/>
        <end position="90"/>
    </location>
</feature>
<organism evidence="4 5">
    <name type="scientific">Eruca vesicaria subsp. sativa</name>
    <name type="common">Garden rocket</name>
    <name type="synonym">Eruca sativa</name>
    <dbReference type="NCBI Taxonomy" id="29727"/>
    <lineage>
        <taxon>Eukaryota</taxon>
        <taxon>Viridiplantae</taxon>
        <taxon>Streptophyta</taxon>
        <taxon>Embryophyta</taxon>
        <taxon>Tracheophyta</taxon>
        <taxon>Spermatophyta</taxon>
        <taxon>Magnoliopsida</taxon>
        <taxon>eudicotyledons</taxon>
        <taxon>Gunneridae</taxon>
        <taxon>Pentapetalae</taxon>
        <taxon>rosids</taxon>
        <taxon>malvids</taxon>
        <taxon>Brassicales</taxon>
        <taxon>Brassicaceae</taxon>
        <taxon>Brassiceae</taxon>
        <taxon>Eruca</taxon>
    </lineage>
</organism>
<gene>
    <name evidence="4" type="ORF">ERUC_LOCUS8550</name>
</gene>
<evidence type="ECO:0000313" key="5">
    <source>
        <dbReference type="Proteomes" id="UP001642260"/>
    </source>
</evidence>
<evidence type="ECO:0000256" key="2">
    <source>
        <dbReference type="PROSITE-ProRule" id="PRU00235"/>
    </source>
</evidence>
<keyword evidence="3" id="KW-0812">Transmembrane</keyword>
<keyword evidence="1" id="KW-0677">Repeat</keyword>
<keyword evidence="3" id="KW-1133">Transmembrane helix</keyword>
<proteinExistence type="predicted"/>
<dbReference type="PRINTS" id="PR00633">
    <property type="entry name" value="RCCNDNSATION"/>
</dbReference>
<keyword evidence="5" id="KW-1185">Reference proteome</keyword>
<dbReference type="AlphaFoldDB" id="A0ABC8JEY3"/>